<keyword evidence="4" id="KW-1185">Reference proteome</keyword>
<dbReference type="EMBL" id="JAKVPQ010000006">
    <property type="protein sequence ID" value="MCH4285392.1"/>
    <property type="molecule type" value="Genomic_DNA"/>
</dbReference>
<dbReference type="RefSeq" id="WP_233509434.1">
    <property type="nucleotide sequence ID" value="NZ_JAKVPQ010000006.1"/>
</dbReference>
<keyword evidence="1" id="KW-0812">Transmembrane</keyword>
<dbReference type="Proteomes" id="UP001202402">
    <property type="component" value="Unassembled WGS sequence"/>
</dbReference>
<dbReference type="CDD" id="cd04301">
    <property type="entry name" value="NAT_SF"/>
    <property type="match status" value="1"/>
</dbReference>
<dbReference type="PANTHER" id="PTHR43451:SF1">
    <property type="entry name" value="ACETYLTRANSFERASE"/>
    <property type="match status" value="1"/>
</dbReference>
<evidence type="ECO:0000313" key="3">
    <source>
        <dbReference type="EMBL" id="MCH4285392.1"/>
    </source>
</evidence>
<keyword evidence="3" id="KW-0808">Transferase</keyword>
<feature type="transmembrane region" description="Helical" evidence="1">
    <location>
        <begin position="117"/>
        <end position="134"/>
    </location>
</feature>
<feature type="transmembrane region" description="Helical" evidence="1">
    <location>
        <begin position="24"/>
        <end position="42"/>
    </location>
</feature>
<sequence>MIAKFMRTIRFYILPVIQAKKTRFIIVSGFIIFFHIIAVLMTTGEFKIDILKGMGISAISYVVVKSIVTVIGYAGSMKRDQPWVKSSFILYPGRYYRSLNGGIKERHDSPVNDHDEFCLFLLVIFCLTFIPFFDQLQAGDIKEAQLILYFQTGLLSAFFTILLKIPAYETEYNDNLKKAKRIFMECGGNREQLDASEEYYEYQVDIDTEQKWYKEIEMKEYEWIRPYQKEDLSQILCLFYETVHHINAKDYTKEQLDVWADGKANEKVWNEHLSQNTTLVYVRCGEILGFADMEENGYLDHLFIHKDHQNEGIATKLCNRLEKQSNAEMFSTHASITAKPFFLNRGYKVVKKQQVERKGILLTNYIMQKENKIREK</sequence>
<keyword evidence="1" id="KW-1133">Transmembrane helix</keyword>
<name>A0ABS9R6Y5_9FIRM</name>
<organism evidence="3 4">
    <name type="scientific">Amedibacillus hominis</name>
    <dbReference type="NCBI Taxonomy" id="2897776"/>
    <lineage>
        <taxon>Bacteria</taxon>
        <taxon>Bacillati</taxon>
        <taxon>Bacillota</taxon>
        <taxon>Erysipelotrichia</taxon>
        <taxon>Erysipelotrichales</taxon>
        <taxon>Erysipelotrichaceae</taxon>
        <taxon>Amedibacillus</taxon>
    </lineage>
</organism>
<dbReference type="SUPFAM" id="SSF55729">
    <property type="entry name" value="Acyl-CoA N-acyltransferases (Nat)"/>
    <property type="match status" value="1"/>
</dbReference>
<dbReference type="InterPro" id="IPR052564">
    <property type="entry name" value="N-acetyltrans/Recomb-assoc"/>
</dbReference>
<feature type="domain" description="N-acetyltransferase" evidence="2">
    <location>
        <begin position="222"/>
        <end position="372"/>
    </location>
</feature>
<feature type="transmembrane region" description="Helical" evidence="1">
    <location>
        <begin position="146"/>
        <end position="168"/>
    </location>
</feature>
<reference evidence="3 4" key="1">
    <citation type="submission" date="2022-02" db="EMBL/GenBank/DDBJ databases">
        <title>Genome of Erysipelotrichaceae sp. nov. NSJ-176 isolated from human feces.</title>
        <authorList>
            <person name="Abdugheni R."/>
        </authorList>
    </citation>
    <scope>NUCLEOTIDE SEQUENCE [LARGE SCALE GENOMIC DNA]</scope>
    <source>
        <strain evidence="3 4">NSJ-176</strain>
    </source>
</reference>
<evidence type="ECO:0000259" key="2">
    <source>
        <dbReference type="PROSITE" id="PS51186"/>
    </source>
</evidence>
<feature type="transmembrane region" description="Helical" evidence="1">
    <location>
        <begin position="54"/>
        <end position="75"/>
    </location>
</feature>
<dbReference type="GO" id="GO:0016746">
    <property type="term" value="F:acyltransferase activity"/>
    <property type="evidence" value="ECO:0007669"/>
    <property type="project" value="UniProtKB-KW"/>
</dbReference>
<dbReference type="InterPro" id="IPR016181">
    <property type="entry name" value="Acyl_CoA_acyltransferase"/>
</dbReference>
<accession>A0ABS9R6Y5</accession>
<protein>
    <submittedName>
        <fullName evidence="3">GNAT family N-acetyltransferase</fullName>
        <ecNumber evidence="3">2.3.1.-</ecNumber>
    </submittedName>
</protein>
<dbReference type="EC" id="2.3.1.-" evidence="3"/>
<keyword evidence="3" id="KW-0012">Acyltransferase</keyword>
<dbReference type="Pfam" id="PF13673">
    <property type="entry name" value="Acetyltransf_10"/>
    <property type="match status" value="1"/>
</dbReference>
<keyword evidence="1" id="KW-0472">Membrane</keyword>
<gene>
    <name evidence="3" type="ORF">LQE99_09650</name>
</gene>
<comment type="caution">
    <text evidence="3">The sequence shown here is derived from an EMBL/GenBank/DDBJ whole genome shotgun (WGS) entry which is preliminary data.</text>
</comment>
<dbReference type="PANTHER" id="PTHR43451">
    <property type="entry name" value="ACETYLTRANSFERASE (GNAT) FAMILY PROTEIN"/>
    <property type="match status" value="1"/>
</dbReference>
<dbReference type="InterPro" id="IPR000182">
    <property type="entry name" value="GNAT_dom"/>
</dbReference>
<proteinExistence type="predicted"/>
<evidence type="ECO:0000313" key="4">
    <source>
        <dbReference type="Proteomes" id="UP001202402"/>
    </source>
</evidence>
<dbReference type="Gene3D" id="3.40.630.30">
    <property type="match status" value="1"/>
</dbReference>
<evidence type="ECO:0000256" key="1">
    <source>
        <dbReference type="SAM" id="Phobius"/>
    </source>
</evidence>
<dbReference type="PROSITE" id="PS51186">
    <property type="entry name" value="GNAT"/>
    <property type="match status" value="1"/>
</dbReference>